<dbReference type="EMBL" id="QBKP01000006">
    <property type="protein sequence ID" value="PTX50065.1"/>
    <property type="molecule type" value="Genomic_DNA"/>
</dbReference>
<evidence type="ECO:0000313" key="1">
    <source>
        <dbReference type="EMBL" id="PTX50065.1"/>
    </source>
</evidence>
<accession>A0A2T6B217</accession>
<dbReference type="InterPro" id="IPR007183">
    <property type="entry name" value="UPF0280"/>
</dbReference>
<dbReference type="PIRSF" id="PIRSF006421">
    <property type="entry name" value="UCP006421"/>
    <property type="match status" value="1"/>
</dbReference>
<dbReference type="Proteomes" id="UP000244224">
    <property type="component" value="Unassembled WGS sequence"/>
</dbReference>
<name>A0A2T6B217_9RHOB</name>
<dbReference type="Gene3D" id="3.10.520.10">
    <property type="entry name" value="ApbE-like domains"/>
    <property type="match status" value="1"/>
</dbReference>
<proteinExistence type="predicted"/>
<comment type="caution">
    <text evidence="1">The sequence shown here is derived from an EMBL/GenBank/DDBJ whole genome shotgun (WGS) entry which is preliminary data.</text>
</comment>
<gene>
    <name evidence="1" type="ORF">C8N34_106247</name>
</gene>
<dbReference type="AlphaFoldDB" id="A0A2T6B217"/>
<protein>
    <submittedName>
        <fullName evidence="1">Uncharacterized protein</fullName>
    </submittedName>
</protein>
<evidence type="ECO:0000313" key="2">
    <source>
        <dbReference type="Proteomes" id="UP000244224"/>
    </source>
</evidence>
<dbReference type="OrthoDB" id="9814719at2"/>
<sequence>MPAEARRLPDGRLHLHHGPMDLILGADGTPEAVEAAFAAAAVRFAPLLDELVAELPALRSATPQPLRGATARRMARAVAPHRPAFITPMAAVAGAVAETVLAVMPRPGLTRAHVNNGGDIALHLTPGTSYSAAFAGSETRVTIHHADPVRGIATSGWCGRSQSLGIADAVTVLAASAAAADAAATMIANAVDLPGHPGITRLPARQVRHDSDLGDLPVTTSVAPLTATEAALALARGAALARRLIAAEVIAGAALFLHPCLQTLGQPLLAPMPEPCLG</sequence>
<organism evidence="1 2">
    <name type="scientific">Gemmobacter caeni</name>
    <dbReference type="NCBI Taxonomy" id="589035"/>
    <lineage>
        <taxon>Bacteria</taxon>
        <taxon>Pseudomonadati</taxon>
        <taxon>Pseudomonadota</taxon>
        <taxon>Alphaproteobacteria</taxon>
        <taxon>Rhodobacterales</taxon>
        <taxon>Paracoccaceae</taxon>
        <taxon>Gemmobacter</taxon>
    </lineage>
</organism>
<dbReference type="NCBIfam" id="NF003322">
    <property type="entry name" value="PRK04334.1-2"/>
    <property type="match status" value="1"/>
</dbReference>
<reference evidence="1 2" key="1">
    <citation type="submission" date="2018-04" db="EMBL/GenBank/DDBJ databases">
        <title>Genomic Encyclopedia of Archaeal and Bacterial Type Strains, Phase II (KMG-II): from individual species to whole genera.</title>
        <authorList>
            <person name="Goeker M."/>
        </authorList>
    </citation>
    <scope>NUCLEOTIDE SEQUENCE [LARGE SCALE GENOMIC DNA]</scope>
    <source>
        <strain evidence="1 2">DSM 21823</strain>
    </source>
</reference>
<keyword evidence="2" id="KW-1185">Reference proteome</keyword>
<dbReference type="SUPFAM" id="SSF143631">
    <property type="entry name" value="ApbE-like"/>
    <property type="match status" value="1"/>
</dbReference>
<dbReference type="InterPro" id="IPR003374">
    <property type="entry name" value="ApbE-like_sf"/>
</dbReference>